<proteinExistence type="predicted"/>
<protein>
    <recommendedName>
        <fullName evidence="4">AB hydrolase-1 domain-containing protein</fullName>
    </recommendedName>
</protein>
<keyword evidence="1" id="KW-0732">Signal</keyword>
<evidence type="ECO:0000313" key="3">
    <source>
        <dbReference type="Proteomes" id="UP000557872"/>
    </source>
</evidence>
<keyword evidence="3" id="KW-1185">Reference proteome</keyword>
<dbReference type="SUPFAM" id="SSF53474">
    <property type="entry name" value="alpha/beta-Hydrolases"/>
    <property type="match status" value="1"/>
</dbReference>
<dbReference type="EMBL" id="JACBAZ010000006">
    <property type="protein sequence ID" value="NWK56863.1"/>
    <property type="molecule type" value="Genomic_DNA"/>
</dbReference>
<comment type="caution">
    <text evidence="2">The sequence shown here is derived from an EMBL/GenBank/DDBJ whole genome shotgun (WGS) entry which is preliminary data.</text>
</comment>
<dbReference type="Gene3D" id="3.40.50.1820">
    <property type="entry name" value="alpha/beta hydrolase"/>
    <property type="match status" value="1"/>
</dbReference>
<sequence>MKHPALCLFRSVLTAAFALGLAAQLTSCSSPQQRQHTKITVIANSGSKQSQEHHLAEALATAESCLQRGIDTPEQLARYNQAVEHAVLLWLAGSEQDLHQQRLNVDSREGKPYQVQASWPAKLRFDRLIPSWTVKRGSLRKNIHRQGAGAPFVAQWEFTPKRSENEPFMSSKGYFASVTATLDFQASESERTIARLVIHNANITPDVRLGGNKHTLNFDQSALAEHLLAYDNEFSALGALLRPHKYLDQIDLQTISPPDPDRLPVIFTHGLASEPRTWQNVYNELRSDPVLRERCQIYFFRYPSGVPVLYSAAQLRTKLAELQQTLNQKQTNRYSKQMMLVGHSMGGLITKTQVQDSGDTMWLNFIDYTQNRVRLNDQQLAALQQYLIFKPNPHISRVLFIATPHRGSELADWWITRQFRKLIKGPGIILRTPLMALDQDNTDQHAQSAIDKLFHSGIPTSMENLSPKSKFVKDTINLPLKKDLRIHSIIGNLKGLDLNDPECSDGVVPYTSAHLQQPDSELVVPYGHSAHEHPMAIEEIRRLILLHLKELK</sequence>
<dbReference type="RefSeq" id="WP_178933694.1">
    <property type="nucleotide sequence ID" value="NZ_JACBAZ010000006.1"/>
</dbReference>
<reference evidence="2 3" key="1">
    <citation type="submission" date="2020-07" db="EMBL/GenBank/DDBJ databases">
        <title>Roseicoccus Jingziensis gen. nov., sp. nov., isolated from coastal seawater.</title>
        <authorList>
            <person name="Feng X."/>
        </authorList>
    </citation>
    <scope>NUCLEOTIDE SEQUENCE [LARGE SCALE GENOMIC DNA]</scope>
    <source>
        <strain evidence="2 3">N1E253</strain>
    </source>
</reference>
<dbReference type="PANTHER" id="PTHR37946:SF1">
    <property type="entry name" value="SLL1969 PROTEIN"/>
    <property type="match status" value="1"/>
</dbReference>
<accession>A0A851GH58</accession>
<dbReference type="PANTHER" id="PTHR37946">
    <property type="entry name" value="SLL1969 PROTEIN"/>
    <property type="match status" value="1"/>
</dbReference>
<feature type="signal peptide" evidence="1">
    <location>
        <begin position="1"/>
        <end position="18"/>
    </location>
</feature>
<gene>
    <name evidence="2" type="ORF">HW115_14665</name>
</gene>
<dbReference type="Proteomes" id="UP000557872">
    <property type="component" value="Unassembled WGS sequence"/>
</dbReference>
<name>A0A851GH58_9BACT</name>
<dbReference type="AlphaFoldDB" id="A0A851GH58"/>
<feature type="chain" id="PRO_5032950342" description="AB hydrolase-1 domain-containing protein" evidence="1">
    <location>
        <begin position="19"/>
        <end position="552"/>
    </location>
</feature>
<organism evidence="2 3">
    <name type="scientific">Oceaniferula marina</name>
    <dbReference type="NCBI Taxonomy" id="2748318"/>
    <lineage>
        <taxon>Bacteria</taxon>
        <taxon>Pseudomonadati</taxon>
        <taxon>Verrucomicrobiota</taxon>
        <taxon>Verrucomicrobiia</taxon>
        <taxon>Verrucomicrobiales</taxon>
        <taxon>Verrucomicrobiaceae</taxon>
        <taxon>Oceaniferula</taxon>
    </lineage>
</organism>
<evidence type="ECO:0000313" key="2">
    <source>
        <dbReference type="EMBL" id="NWK56863.1"/>
    </source>
</evidence>
<evidence type="ECO:0008006" key="4">
    <source>
        <dbReference type="Google" id="ProtNLM"/>
    </source>
</evidence>
<dbReference type="InterPro" id="IPR029058">
    <property type="entry name" value="AB_hydrolase_fold"/>
</dbReference>
<evidence type="ECO:0000256" key="1">
    <source>
        <dbReference type="SAM" id="SignalP"/>
    </source>
</evidence>